<dbReference type="KEGG" id="spar:SPRG_12993"/>
<dbReference type="EMBL" id="KK583307">
    <property type="protein sequence ID" value="KDO20636.1"/>
    <property type="molecule type" value="Genomic_DNA"/>
</dbReference>
<evidence type="ECO:0000313" key="1">
    <source>
        <dbReference type="EMBL" id="KDO20636.1"/>
    </source>
</evidence>
<sequence length="261" mass="28051">MLVLQMPESPPKGKRYIHTPGNEAAFAQLPVPGTFVVAGAAPPPARAYLPPEASMRRSIGRSALMTLRREPRCTPTRSFPYDCMNEALAQHWVPLSTHVATELAHLAIDDVGDANTFRLRPSAGSGVNAASFGLLIVLLPSLYIGGHLAFAYDGIPQSANACSTTTTVYAASLLSMTITSTRITRGNRDALVDRLYHVRAAVLVPPAPDAAVVAFQALSLSTREPFQRLGRALFVSHEPRSFESLGEWNRAFITMLVASGA</sequence>
<keyword evidence="2" id="KW-1185">Reference proteome</keyword>
<accession>A0A067C255</accession>
<dbReference type="VEuPathDB" id="FungiDB:SPRG_12993"/>
<dbReference type="Proteomes" id="UP000030745">
    <property type="component" value="Unassembled WGS sequence"/>
</dbReference>
<dbReference type="GeneID" id="24134904"/>
<dbReference type="AlphaFoldDB" id="A0A067C255"/>
<evidence type="ECO:0000313" key="2">
    <source>
        <dbReference type="Proteomes" id="UP000030745"/>
    </source>
</evidence>
<dbReference type="RefSeq" id="XP_012208690.1">
    <property type="nucleotide sequence ID" value="XM_012353300.1"/>
</dbReference>
<name>A0A067C255_SAPPC</name>
<gene>
    <name evidence="1" type="ORF">SPRG_12993</name>
</gene>
<dbReference type="OrthoDB" id="27483at2759"/>
<proteinExistence type="predicted"/>
<protein>
    <submittedName>
        <fullName evidence="1">Uncharacterized protein</fullName>
    </submittedName>
</protein>
<reference evidence="1 2" key="1">
    <citation type="journal article" date="2013" name="PLoS Genet.">
        <title>Distinctive expansion of potential virulence genes in the genome of the oomycete fish pathogen Saprolegnia parasitica.</title>
        <authorList>
            <person name="Jiang R.H."/>
            <person name="de Bruijn I."/>
            <person name="Haas B.J."/>
            <person name="Belmonte R."/>
            <person name="Lobach L."/>
            <person name="Christie J."/>
            <person name="van den Ackerveken G."/>
            <person name="Bottin A."/>
            <person name="Bulone V."/>
            <person name="Diaz-Moreno S.M."/>
            <person name="Dumas B."/>
            <person name="Fan L."/>
            <person name="Gaulin E."/>
            <person name="Govers F."/>
            <person name="Grenville-Briggs L.J."/>
            <person name="Horner N.R."/>
            <person name="Levin J.Z."/>
            <person name="Mammella M."/>
            <person name="Meijer H.J."/>
            <person name="Morris P."/>
            <person name="Nusbaum C."/>
            <person name="Oome S."/>
            <person name="Phillips A.J."/>
            <person name="van Rooyen D."/>
            <person name="Rzeszutek E."/>
            <person name="Saraiva M."/>
            <person name="Secombes C.J."/>
            <person name="Seidl M.F."/>
            <person name="Snel B."/>
            <person name="Stassen J.H."/>
            <person name="Sykes S."/>
            <person name="Tripathy S."/>
            <person name="van den Berg H."/>
            <person name="Vega-Arreguin J.C."/>
            <person name="Wawra S."/>
            <person name="Young S.K."/>
            <person name="Zeng Q."/>
            <person name="Dieguez-Uribeondo J."/>
            <person name="Russ C."/>
            <person name="Tyler B.M."/>
            <person name="van West P."/>
        </authorList>
    </citation>
    <scope>NUCLEOTIDE SEQUENCE [LARGE SCALE GENOMIC DNA]</scope>
    <source>
        <strain evidence="1 2">CBS 223.65</strain>
    </source>
</reference>
<organism evidence="1 2">
    <name type="scientific">Saprolegnia parasitica (strain CBS 223.65)</name>
    <dbReference type="NCBI Taxonomy" id="695850"/>
    <lineage>
        <taxon>Eukaryota</taxon>
        <taxon>Sar</taxon>
        <taxon>Stramenopiles</taxon>
        <taxon>Oomycota</taxon>
        <taxon>Saprolegniomycetes</taxon>
        <taxon>Saprolegniales</taxon>
        <taxon>Saprolegniaceae</taxon>
        <taxon>Saprolegnia</taxon>
    </lineage>
</organism>